<evidence type="ECO:0000256" key="1">
    <source>
        <dbReference type="HAMAP-Rule" id="MF_02088"/>
    </source>
</evidence>
<gene>
    <name evidence="2" type="ORF">DF222_08400</name>
</gene>
<comment type="caution">
    <text evidence="2">The sequence shown here is derived from an EMBL/GenBank/DDBJ whole genome shotgun (WGS) entry which is preliminary data.</text>
</comment>
<keyword evidence="3" id="KW-1185">Reference proteome</keyword>
<dbReference type="HAMAP" id="MF_02088">
    <property type="entry name" value="Q_prec_transport"/>
    <property type="match status" value="1"/>
</dbReference>
<evidence type="ECO:0000313" key="3">
    <source>
        <dbReference type="Proteomes" id="UP000244989"/>
    </source>
</evidence>
<dbReference type="PANTHER" id="PTHR34300">
    <property type="entry name" value="QUEUOSINE PRECURSOR TRANSPORTER-RELATED"/>
    <property type="match status" value="1"/>
</dbReference>
<name>A0A2U1T5Q1_9CORY</name>
<dbReference type="GO" id="GO:0005886">
    <property type="term" value="C:plasma membrane"/>
    <property type="evidence" value="ECO:0007669"/>
    <property type="project" value="UniProtKB-SubCell"/>
</dbReference>
<accession>A0A2U1T5Q1</accession>
<dbReference type="InterPro" id="IPR003744">
    <property type="entry name" value="YhhQ"/>
</dbReference>
<keyword evidence="1" id="KW-0472">Membrane</keyword>
<comment type="subcellular location">
    <subcellularLocation>
        <location evidence="1">Cell membrane</location>
        <topology evidence="1">Multi-pass membrane protein</topology>
    </subcellularLocation>
</comment>
<protein>
    <recommendedName>
        <fullName evidence="1">Probable queuosine precursor transporter</fullName>
        <shortName evidence="1">Q precursor transporter</shortName>
    </recommendedName>
</protein>
<dbReference type="GO" id="GO:0022857">
    <property type="term" value="F:transmembrane transporter activity"/>
    <property type="evidence" value="ECO:0007669"/>
    <property type="project" value="UniProtKB-UniRule"/>
</dbReference>
<proteinExistence type="inferred from homology"/>
<dbReference type="Pfam" id="PF02592">
    <property type="entry name" value="Vut_1"/>
    <property type="match status" value="1"/>
</dbReference>
<feature type="transmembrane region" description="Helical" evidence="1">
    <location>
        <begin position="20"/>
        <end position="39"/>
    </location>
</feature>
<evidence type="ECO:0000313" key="2">
    <source>
        <dbReference type="EMBL" id="PWC01293.1"/>
    </source>
</evidence>
<comment type="function">
    <text evidence="1">Involved in the import of queuosine (Q) precursors, required for Q precursor salvage.</text>
</comment>
<dbReference type="AlphaFoldDB" id="A0A2U1T5Q1"/>
<reference evidence="3" key="1">
    <citation type="submission" date="2018-04" db="EMBL/GenBank/DDBJ databases">
        <authorList>
            <person name="Liu S."/>
            <person name="Wang Z."/>
            <person name="Li J."/>
        </authorList>
    </citation>
    <scope>NUCLEOTIDE SEQUENCE [LARGE SCALE GENOMIC DNA]</scope>
    <source>
        <strain evidence="3">2189</strain>
    </source>
</reference>
<feature type="transmembrane region" description="Helical" evidence="1">
    <location>
        <begin position="154"/>
        <end position="182"/>
    </location>
</feature>
<sequence>MNAVTMTAEAPRHVRTGTTIFPVLVAVSAAVFLISNITATKGVQIGPFVLDAAFFLFPLGYVVGDVISEVYGFRNARLAIFTSFGITILAAVCFYIAIWLPEADFYDNQEAFASVLGLVPQIILASLAGYAVGQLLNAWALVQIKKRTGEKSLWARLLGSTVIGQFGDTLLFCAIAAPVIGVATAGDFINYVLVGFAWKTALEALLLPITYAVVGAVKRHENY</sequence>
<dbReference type="EMBL" id="QEEZ01000015">
    <property type="protein sequence ID" value="PWC01293.1"/>
    <property type="molecule type" value="Genomic_DNA"/>
</dbReference>
<dbReference type="OrthoDB" id="9805479at2"/>
<keyword evidence="1" id="KW-1003">Cell membrane</keyword>
<feature type="transmembrane region" description="Helical" evidence="1">
    <location>
        <begin position="118"/>
        <end position="142"/>
    </location>
</feature>
<feature type="transmembrane region" description="Helical" evidence="1">
    <location>
        <begin position="45"/>
        <end position="64"/>
    </location>
</feature>
<dbReference type="PANTHER" id="PTHR34300:SF2">
    <property type="entry name" value="QUEUOSINE PRECURSOR TRANSPORTER-RELATED"/>
    <property type="match status" value="1"/>
</dbReference>
<comment type="similarity">
    <text evidence="1">Belongs to the vitamin uptake transporter (VUT/ECF) (TC 2.A.88) family. Q precursor transporter subfamily.</text>
</comment>
<dbReference type="Proteomes" id="UP000244989">
    <property type="component" value="Unassembled WGS sequence"/>
</dbReference>
<feature type="transmembrane region" description="Helical" evidence="1">
    <location>
        <begin position="188"/>
        <end position="214"/>
    </location>
</feature>
<dbReference type="KEGG" id="cyz:C3B44_00740"/>
<keyword evidence="1" id="KW-0812">Transmembrane</keyword>
<keyword evidence="1" id="KW-1133">Transmembrane helix</keyword>
<dbReference type="NCBIfam" id="TIGR00697">
    <property type="entry name" value="queuosine precursor transporter"/>
    <property type="match status" value="1"/>
</dbReference>
<keyword evidence="1" id="KW-0813">Transport</keyword>
<organism evidence="2 3">
    <name type="scientific">Corynebacterium yudongzhengii</name>
    <dbReference type="NCBI Taxonomy" id="2080740"/>
    <lineage>
        <taxon>Bacteria</taxon>
        <taxon>Bacillati</taxon>
        <taxon>Actinomycetota</taxon>
        <taxon>Actinomycetes</taxon>
        <taxon>Mycobacteriales</taxon>
        <taxon>Corynebacteriaceae</taxon>
        <taxon>Corynebacterium</taxon>
    </lineage>
</organism>
<feature type="transmembrane region" description="Helical" evidence="1">
    <location>
        <begin position="76"/>
        <end position="98"/>
    </location>
</feature>